<feature type="compositionally biased region" description="Basic and acidic residues" evidence="2">
    <location>
        <begin position="554"/>
        <end position="567"/>
    </location>
</feature>
<protein>
    <submittedName>
        <fullName evidence="3">ABC-type sugar transport system ATPase subunit</fullName>
    </submittedName>
</protein>
<reference evidence="3" key="1">
    <citation type="submission" date="2022-08" db="EMBL/GenBank/DDBJ databases">
        <title>Genomic Encyclopedia of Type Strains, Phase V (KMG-V): Genome sequencing to study the core and pangenomes of soil and plant-associated prokaryotes.</title>
        <authorList>
            <person name="Whitman W."/>
        </authorList>
    </citation>
    <scope>NUCLEOTIDE SEQUENCE</scope>
    <source>
        <strain evidence="3">SP2016B</strain>
    </source>
</reference>
<proteinExistence type="predicted"/>
<evidence type="ECO:0000256" key="1">
    <source>
        <dbReference type="SAM" id="Coils"/>
    </source>
</evidence>
<feature type="compositionally biased region" description="Basic and acidic residues" evidence="2">
    <location>
        <begin position="957"/>
        <end position="971"/>
    </location>
</feature>
<keyword evidence="1" id="KW-0175">Coiled coil</keyword>
<dbReference type="SUPFAM" id="SSF52540">
    <property type="entry name" value="P-loop containing nucleoside triphosphate hydrolases"/>
    <property type="match status" value="1"/>
</dbReference>
<dbReference type="Proteomes" id="UP001155034">
    <property type="component" value="Unassembled WGS sequence"/>
</dbReference>
<dbReference type="EMBL" id="JANTYZ010000018">
    <property type="protein sequence ID" value="MCS3866693.1"/>
    <property type="molecule type" value="Genomic_DNA"/>
</dbReference>
<keyword evidence="3" id="KW-0762">Sugar transport</keyword>
<accession>A0A9X2Z297</accession>
<evidence type="ECO:0000256" key="2">
    <source>
        <dbReference type="SAM" id="MobiDB-lite"/>
    </source>
</evidence>
<dbReference type="AlphaFoldDB" id="A0A9X2Z297"/>
<feature type="coiled-coil region" evidence="1">
    <location>
        <begin position="284"/>
        <end position="397"/>
    </location>
</feature>
<gene>
    <name evidence="3" type="ORF">GGP82_003273</name>
</gene>
<keyword evidence="3" id="KW-0813">Transport</keyword>
<evidence type="ECO:0000313" key="3">
    <source>
        <dbReference type="EMBL" id="MCS3866693.1"/>
    </source>
</evidence>
<dbReference type="GO" id="GO:0051087">
    <property type="term" value="F:protein-folding chaperone binding"/>
    <property type="evidence" value="ECO:0007669"/>
    <property type="project" value="InterPro"/>
</dbReference>
<feature type="region of interest" description="Disordered" evidence="2">
    <location>
        <begin position="554"/>
        <end position="582"/>
    </location>
</feature>
<feature type="coiled-coil region" evidence="1">
    <location>
        <begin position="203"/>
        <end position="248"/>
    </location>
</feature>
<dbReference type="InterPro" id="IPR027417">
    <property type="entry name" value="P-loop_NTPase"/>
</dbReference>
<evidence type="ECO:0000313" key="4">
    <source>
        <dbReference type="Proteomes" id="UP001155034"/>
    </source>
</evidence>
<sequence>MLTTGPTRLIFISAAKFSYAEVDLTKPLHLVGPNNVGKTTLVNVLQLLYVDKESHMSFPGYSWRDTKSYYFPNRQSYVLFECMTPEGMQVVGAYGKGPAEGHDIQRFAFSGEFEKGDFLNSTEEGPVPREVETVKQTLSLKEFRELEARNLRAALTGIGESDGLNLGLVPVRDHNGYSKFRDLFKGLIRLRQLDQSALKETLCSTYASEVESLEVNLKEAHAEEFETLQRHRRDIEDLERIEPDIEEALRLAHRQSALRRRLIETLIQLLQARSRNRTVLRAAKRRLRHQLQKTESALQKRDKRKRVLEEKRDKLNRKLGRLEGEEEELTKLTEEFSGFNPEQARSRIDELEDKRSQLLADIKSVDTDDPEQIRSRRDRIEKKIHQLQKRLDGIEDLMGPLLKKRLGKKRLQRLFQILNPRLLDLNANGEDIVLSDLDTLLQRIDEQDNRFEEGRWHFPGGHLSLDALSAPDLADYTDPARIEDELKQHRKEYKRLDHRLETARDVNAKREEAEKIGQRVEHLRSRLTKYKEAVEAEERLESVRSEIDNQKDKLKRTKETLADEKSNTQRLKQKRREHRSQLAQLEEKDDVIEKRIEELPSPSPAWTCHLTVTAAENSGPQSDQPSLLSSDESSLLLPSKEPQGTSGRILRLADEYEDTQDQKSRVSSRLQTTLDRIHEGTYEEYKKETRGETLDELRDQKEGLAARRHTLKTLWDELMTGLGRKVNDLLSSLDAVQSVVDRINRRLRGTSVSDLKRLRLEVTPIKSKVDLLKRFAEQDAMPLFSSKGAREEDAGRLRSLLQDHPQIHLTDLFNVGFAVTTADGETKRYEGLDNIQSNGTSITIKVLVHLVLIGDLLKDDALRLPFYLDEASSLDESNLEGVVQAATDMGFVPVLASPTESTAASHLYYLQSEGGRVYLGPEHRVELRRKETSDQREPLGEESLREESLEEESLEEESLKEKPRELTSDAQ</sequence>
<feature type="region of interest" description="Disordered" evidence="2">
    <location>
        <begin position="616"/>
        <end position="648"/>
    </location>
</feature>
<dbReference type="InterPro" id="IPR036533">
    <property type="entry name" value="BAG_dom_sf"/>
</dbReference>
<dbReference type="Gene3D" id="1.20.58.120">
    <property type="entry name" value="BAG domain"/>
    <property type="match status" value="1"/>
</dbReference>
<feature type="compositionally biased region" description="Low complexity" evidence="2">
    <location>
        <begin position="620"/>
        <end position="642"/>
    </location>
</feature>
<comment type="caution">
    <text evidence="3">The sequence shown here is derived from an EMBL/GenBank/DDBJ whole genome shotgun (WGS) entry which is preliminary data.</text>
</comment>
<feature type="region of interest" description="Disordered" evidence="2">
    <location>
        <begin position="928"/>
        <end position="971"/>
    </location>
</feature>
<feature type="compositionally biased region" description="Basic and acidic residues" evidence="2">
    <location>
        <begin position="928"/>
        <end position="947"/>
    </location>
</feature>
<organism evidence="3 4">
    <name type="scientific">Salinibacter ruber</name>
    <dbReference type="NCBI Taxonomy" id="146919"/>
    <lineage>
        <taxon>Bacteria</taxon>
        <taxon>Pseudomonadati</taxon>
        <taxon>Rhodothermota</taxon>
        <taxon>Rhodothermia</taxon>
        <taxon>Rhodothermales</taxon>
        <taxon>Salinibacteraceae</taxon>
        <taxon>Salinibacter</taxon>
    </lineage>
</organism>
<name>A0A9X2Z297_9BACT</name>
<dbReference type="RefSeq" id="WP_259084219.1">
    <property type="nucleotide sequence ID" value="NZ_JANTYZ010000018.1"/>
</dbReference>